<feature type="transmembrane region" description="Helical" evidence="1">
    <location>
        <begin position="12"/>
        <end position="30"/>
    </location>
</feature>
<evidence type="ECO:0000313" key="3">
    <source>
        <dbReference type="EMBL" id="MQT76605.1"/>
    </source>
</evidence>
<proteinExistence type="predicted"/>
<evidence type="ECO:0000313" key="8">
    <source>
        <dbReference type="Proteomes" id="UP000441404"/>
    </source>
</evidence>
<comment type="caution">
    <text evidence="6">The sequence shown here is derived from an EMBL/GenBank/DDBJ whole genome shotgun (WGS) entry which is preliminary data.</text>
</comment>
<evidence type="ECO:0000256" key="1">
    <source>
        <dbReference type="SAM" id="Phobius"/>
    </source>
</evidence>
<dbReference type="EMBL" id="WIWI01000004">
    <property type="protein sequence ID" value="MQT88007.1"/>
    <property type="molecule type" value="Genomic_DNA"/>
</dbReference>
<dbReference type="RefSeq" id="WP_153326517.1">
    <property type="nucleotide sequence ID" value="NZ_CAKZJC010000152.1"/>
</dbReference>
<dbReference type="Proteomes" id="UP000447574">
    <property type="component" value="Unassembled WGS sequence"/>
</dbReference>
<evidence type="ECO:0000313" key="13">
    <source>
        <dbReference type="Proteomes" id="UP000489190"/>
    </source>
</evidence>
<keyword evidence="11" id="KW-1185">Reference proteome</keyword>
<dbReference type="Proteomes" id="UP000478064">
    <property type="component" value="Unassembled WGS sequence"/>
</dbReference>
<dbReference type="EMBL" id="WIWF01000096">
    <property type="protein sequence ID" value="MQT76605.1"/>
    <property type="molecule type" value="Genomic_DNA"/>
</dbReference>
<dbReference type="EMBL" id="WIWJ01000004">
    <property type="protein sequence ID" value="MQT45690.1"/>
    <property type="molecule type" value="Genomic_DNA"/>
</dbReference>
<dbReference type="EMBL" id="WIVV01000049">
    <property type="protein sequence ID" value="MQU43293.1"/>
    <property type="molecule type" value="Genomic_DNA"/>
</dbReference>
<evidence type="ECO:0000313" key="6">
    <source>
        <dbReference type="EMBL" id="MQU32491.1"/>
    </source>
</evidence>
<dbReference type="EMBL" id="WIVU01000017">
    <property type="protein sequence ID" value="MQU06210.1"/>
    <property type="molecule type" value="Genomic_DNA"/>
</dbReference>
<evidence type="ECO:0000313" key="4">
    <source>
        <dbReference type="EMBL" id="MQT88007.1"/>
    </source>
</evidence>
<reference evidence="8 9" key="1">
    <citation type="submission" date="2019-10" db="EMBL/GenBank/DDBJ databases">
        <title>Evaluation of single-gene subtyping targets for Pseudomonas.</title>
        <authorList>
            <person name="Reichler S.J."/>
            <person name="Orsi R.H."/>
            <person name="Wiedmann M."/>
            <person name="Martin N.H."/>
            <person name="Murphy S.I."/>
        </authorList>
    </citation>
    <scope>NUCLEOTIDE SEQUENCE [LARGE SCALE GENOMIC DNA]</scope>
    <source>
        <strain evidence="5 12">FSL R10-1637</strain>
        <strain evidence="7 10">FSL R10-1876</strain>
        <strain evidence="6 11">FSL R10-2107</strain>
        <strain evidence="3 9">FSL R10-2932</strain>
        <strain evidence="4 13">FSL R10-3254</strain>
        <strain evidence="2 8">FSL R10-3257</strain>
    </source>
</reference>
<dbReference type="EMBL" id="WIVX01000063">
    <property type="protein sequence ID" value="MQU32491.1"/>
    <property type="molecule type" value="Genomic_DNA"/>
</dbReference>
<evidence type="ECO:0000313" key="10">
    <source>
        <dbReference type="Proteomes" id="UP000466863"/>
    </source>
</evidence>
<evidence type="ECO:0000313" key="7">
    <source>
        <dbReference type="EMBL" id="MQU43293.1"/>
    </source>
</evidence>
<sequence>MELKSPDKNIRIVGLAGIVAGLGMIVAGHASFGTTLLGGGLLFLALPLFRTAGKK</sequence>
<dbReference type="GeneID" id="97254637"/>
<name>A0A6A7Z5A5_9PSED</name>
<dbReference type="AlphaFoldDB" id="A0A6A7Z5A5"/>
<gene>
    <name evidence="5" type="ORF">GHO27_10955</name>
    <name evidence="7" type="ORF">GHO28_12365</name>
    <name evidence="6" type="ORF">GHO30_14000</name>
    <name evidence="3" type="ORF">GHO37_20190</name>
    <name evidence="4" type="ORF">GHO39_02340</name>
    <name evidence="2" type="ORF">GHO40_02935</name>
</gene>
<evidence type="ECO:0000313" key="12">
    <source>
        <dbReference type="Proteomes" id="UP000478064"/>
    </source>
</evidence>
<accession>A0A6A7Z5A5</accession>
<evidence type="ECO:0000313" key="5">
    <source>
        <dbReference type="EMBL" id="MQU06210.1"/>
    </source>
</evidence>
<keyword evidence="1" id="KW-1133">Transmembrane helix</keyword>
<dbReference type="Proteomes" id="UP000489190">
    <property type="component" value="Unassembled WGS sequence"/>
</dbReference>
<dbReference type="Proteomes" id="UP000470186">
    <property type="component" value="Unassembled WGS sequence"/>
</dbReference>
<evidence type="ECO:0000313" key="2">
    <source>
        <dbReference type="EMBL" id="MQT45690.1"/>
    </source>
</evidence>
<dbReference type="Proteomes" id="UP000441404">
    <property type="component" value="Unassembled WGS sequence"/>
</dbReference>
<organism evidence="6 11">
    <name type="scientific">Pseudomonas helleri</name>
    <dbReference type="NCBI Taxonomy" id="1608996"/>
    <lineage>
        <taxon>Bacteria</taxon>
        <taxon>Pseudomonadati</taxon>
        <taxon>Pseudomonadota</taxon>
        <taxon>Gammaproteobacteria</taxon>
        <taxon>Pseudomonadales</taxon>
        <taxon>Pseudomonadaceae</taxon>
        <taxon>Pseudomonas</taxon>
    </lineage>
</organism>
<evidence type="ECO:0000313" key="11">
    <source>
        <dbReference type="Proteomes" id="UP000470186"/>
    </source>
</evidence>
<protein>
    <recommendedName>
        <fullName evidence="14">DUF2892 domain-containing protein</fullName>
    </recommendedName>
</protein>
<evidence type="ECO:0008006" key="14">
    <source>
        <dbReference type="Google" id="ProtNLM"/>
    </source>
</evidence>
<keyword evidence="1" id="KW-0472">Membrane</keyword>
<dbReference type="Proteomes" id="UP000466863">
    <property type="component" value="Unassembled WGS sequence"/>
</dbReference>
<keyword evidence="1" id="KW-0812">Transmembrane</keyword>
<evidence type="ECO:0000313" key="9">
    <source>
        <dbReference type="Proteomes" id="UP000447574"/>
    </source>
</evidence>